<sequence length="109" mass="12400">MLKVSKIKWSEAEDTIAKQALQKAYTRETSALIANIRDRAASITELSDLWYLHDLLSTKRYEIDGKYTYDSSAIVFDFAKLIKQGWLSLEDLKGLSPEILSKISALARM</sequence>
<name>A0A964FHV9_9CYAN</name>
<dbReference type="Gene3D" id="6.10.140.1840">
    <property type="match status" value="1"/>
</dbReference>
<dbReference type="Proteomes" id="UP000729733">
    <property type="component" value="Unassembled WGS sequence"/>
</dbReference>
<dbReference type="AlphaFoldDB" id="A0A964FHV9"/>
<keyword evidence="2" id="KW-1185">Reference proteome</keyword>
<dbReference type="Pfam" id="PF18032">
    <property type="entry name" value="FRP"/>
    <property type="match status" value="1"/>
</dbReference>
<dbReference type="InterPro" id="IPR041601">
    <property type="entry name" value="FRP"/>
</dbReference>
<evidence type="ECO:0008006" key="3">
    <source>
        <dbReference type="Google" id="ProtNLM"/>
    </source>
</evidence>
<dbReference type="EMBL" id="JADWDC010000029">
    <property type="protein sequence ID" value="MCC0177838.1"/>
    <property type="molecule type" value="Genomic_DNA"/>
</dbReference>
<dbReference type="GO" id="GO:0042651">
    <property type="term" value="C:thylakoid membrane"/>
    <property type="evidence" value="ECO:0007669"/>
    <property type="project" value="InterPro"/>
</dbReference>
<evidence type="ECO:0000313" key="1">
    <source>
        <dbReference type="EMBL" id="MCC0177838.1"/>
    </source>
</evidence>
<gene>
    <name evidence="1" type="ORF">I4641_12710</name>
</gene>
<reference evidence="1" key="1">
    <citation type="journal article" date="2021" name="Antonie Van Leeuwenhoek">
        <title>Draft genome and description of Waterburya agarophytonicola gen. nov. sp. nov. (Pleurocapsales, Cyanobacteria): a seaweed symbiont.</title>
        <authorList>
            <person name="Bonthond G."/>
            <person name="Shalygin S."/>
            <person name="Bayer T."/>
            <person name="Weinberger F."/>
        </authorList>
    </citation>
    <scope>NUCLEOTIDE SEQUENCE</scope>
    <source>
        <strain evidence="1">KI4</strain>
    </source>
</reference>
<evidence type="ECO:0000313" key="2">
    <source>
        <dbReference type="Proteomes" id="UP000729733"/>
    </source>
</evidence>
<dbReference type="InterPro" id="IPR053747">
    <property type="entry name" value="Fluoresc_Recovery_Reg"/>
</dbReference>
<comment type="caution">
    <text evidence="1">The sequence shown here is derived from an EMBL/GenBank/DDBJ whole genome shotgun (WGS) entry which is preliminary data.</text>
</comment>
<accession>A0A964FHV9</accession>
<organism evidence="1 2">
    <name type="scientific">Waterburya agarophytonicola KI4</name>
    <dbReference type="NCBI Taxonomy" id="2874699"/>
    <lineage>
        <taxon>Bacteria</taxon>
        <taxon>Bacillati</taxon>
        <taxon>Cyanobacteriota</taxon>
        <taxon>Cyanophyceae</taxon>
        <taxon>Pleurocapsales</taxon>
        <taxon>Hyellaceae</taxon>
        <taxon>Waterburya</taxon>
        <taxon>Waterburya agarophytonicola</taxon>
    </lineage>
</organism>
<protein>
    <recommendedName>
        <fullName evidence="3">Fluorescence recovery protein</fullName>
    </recommendedName>
</protein>
<proteinExistence type="predicted"/>